<dbReference type="Pfam" id="PF01855">
    <property type="entry name" value="POR_N"/>
    <property type="match status" value="1"/>
</dbReference>
<dbReference type="Gene3D" id="3.40.920.10">
    <property type="entry name" value="Pyruvate-ferredoxin oxidoreductase, PFOR, domain III"/>
    <property type="match status" value="1"/>
</dbReference>
<dbReference type="InterPro" id="IPR009014">
    <property type="entry name" value="Transketo_C/PFOR_II"/>
</dbReference>
<dbReference type="PANTHER" id="PTHR32154:SF20">
    <property type="entry name" value="2-OXOGLUTARATE OXIDOREDUCTASE SUBUNIT KORA"/>
    <property type="match status" value="1"/>
</dbReference>
<dbReference type="GO" id="GO:0016903">
    <property type="term" value="F:oxidoreductase activity, acting on the aldehyde or oxo group of donors"/>
    <property type="evidence" value="ECO:0007669"/>
    <property type="project" value="InterPro"/>
</dbReference>
<dbReference type="InterPro" id="IPR050722">
    <property type="entry name" value="Pyruvate:ferred/Flavod_OxRd"/>
</dbReference>
<dbReference type="GO" id="GO:0006979">
    <property type="term" value="P:response to oxidative stress"/>
    <property type="evidence" value="ECO:0007669"/>
    <property type="project" value="TreeGrafter"/>
</dbReference>
<sequence>MSEFSVLIGGQAGYGIDKAGVVLARLFGRLGYRVYIYRDYPSLIRGGHTFSIIRASKVRINAHRNNVDFLLALNQDTVDLHKNKLNKNGVVIFDSAAVKTDGLGLPIGGIVKEEGAAEITRNTCLLGAFAKAAGIGWAALEQVLRQNMPKELEINLKVARRGFEAAAEKKKIEKFDQPPLPILTGNEALSLGLIAAGLQAYVAYPMTPASTILHFMAEQAEEFSLKVLQPESEIGVMLTALGFSYAGTKAAVGTSGGGFCLMTEGVSFAGMAELPIVIIVGQRTGPSTGLPTYTGQTELHFVLNAGQGEFTRFIVAPGDPEEAYYWGAVALNLAWQFQIPAFILTDKTMAEGGFNFDLSSIKVVKEAALPKRAFPGDKEVVVKINSYEHDAKGLTTEDAANTKQMAEKRLLKGKQLAQELEKYETVKIYGDAKAATAILCWGSNKGVCVEAAQKLGLKVIQPLVLSPFPVKQFESAVKDVKKLICVENNATGQLAKLLKLNGFSVDEMALKYDGRPFDLDELEGELKKWI</sequence>
<evidence type="ECO:0000313" key="4">
    <source>
        <dbReference type="EMBL" id="OGB90697.1"/>
    </source>
</evidence>
<dbReference type="SUPFAM" id="SSF53323">
    <property type="entry name" value="Pyruvate-ferredoxin oxidoreductase, PFOR, domain III"/>
    <property type="match status" value="1"/>
</dbReference>
<evidence type="ECO:0000256" key="1">
    <source>
        <dbReference type="ARBA" id="ARBA00023002"/>
    </source>
</evidence>
<gene>
    <name evidence="4" type="ORF">A2625_07215</name>
</gene>
<evidence type="ECO:0000313" key="5">
    <source>
        <dbReference type="Proteomes" id="UP000178724"/>
    </source>
</evidence>
<dbReference type="NCBIfam" id="TIGR03710">
    <property type="entry name" value="OAFO_sf"/>
    <property type="match status" value="1"/>
</dbReference>
<feature type="domain" description="Pyruvate/ketoisovalerate oxidoreductase catalytic" evidence="2">
    <location>
        <begin position="12"/>
        <end position="164"/>
    </location>
</feature>
<keyword evidence="4" id="KW-0670">Pyruvate</keyword>
<name>A0A1F4Q492_UNCSA</name>
<dbReference type="InterPro" id="IPR022367">
    <property type="entry name" value="2-oxoacid/accept_OxRdtase_asu"/>
</dbReference>
<evidence type="ECO:0000259" key="2">
    <source>
        <dbReference type="Pfam" id="PF01558"/>
    </source>
</evidence>
<keyword evidence="1" id="KW-0560">Oxidoreductase</keyword>
<dbReference type="InterPro" id="IPR029061">
    <property type="entry name" value="THDP-binding"/>
</dbReference>
<dbReference type="EMBL" id="METM01000005">
    <property type="protein sequence ID" value="OGB90697.1"/>
    <property type="molecule type" value="Genomic_DNA"/>
</dbReference>
<dbReference type="InterPro" id="IPR002869">
    <property type="entry name" value="Pyrv_flavodox_OxRed_cen"/>
</dbReference>
<dbReference type="InterPro" id="IPR019752">
    <property type="entry name" value="Pyrv/ketoisovalerate_OxRed_cat"/>
</dbReference>
<dbReference type="Proteomes" id="UP000178724">
    <property type="component" value="Unassembled WGS sequence"/>
</dbReference>
<dbReference type="PANTHER" id="PTHR32154">
    <property type="entry name" value="PYRUVATE-FLAVODOXIN OXIDOREDUCTASE-RELATED"/>
    <property type="match status" value="1"/>
</dbReference>
<organism evidence="4 5">
    <name type="scientific">candidate division WOR-1 bacterium RIFCSPHIGHO2_01_FULL_53_15</name>
    <dbReference type="NCBI Taxonomy" id="1802564"/>
    <lineage>
        <taxon>Bacteria</taxon>
        <taxon>Bacillati</taxon>
        <taxon>Saganbacteria</taxon>
    </lineage>
</organism>
<reference evidence="4 5" key="1">
    <citation type="journal article" date="2016" name="Nat. Commun.">
        <title>Thousands of microbial genomes shed light on interconnected biogeochemical processes in an aquifer system.</title>
        <authorList>
            <person name="Anantharaman K."/>
            <person name="Brown C.T."/>
            <person name="Hug L.A."/>
            <person name="Sharon I."/>
            <person name="Castelle C.J."/>
            <person name="Probst A.J."/>
            <person name="Thomas B.C."/>
            <person name="Singh A."/>
            <person name="Wilkins M.J."/>
            <person name="Karaoz U."/>
            <person name="Brodie E.L."/>
            <person name="Williams K.H."/>
            <person name="Hubbard S.S."/>
            <person name="Banfield J.F."/>
        </authorList>
    </citation>
    <scope>NUCLEOTIDE SEQUENCE [LARGE SCALE GENOMIC DNA]</scope>
</reference>
<dbReference type="Gene3D" id="3.40.50.920">
    <property type="match status" value="1"/>
</dbReference>
<protein>
    <submittedName>
        <fullName evidence="4">Pyruvate ferredoxin oxidoreductase</fullName>
    </submittedName>
</protein>
<accession>A0A1F4Q492</accession>
<dbReference type="SUPFAM" id="SSF52922">
    <property type="entry name" value="TK C-terminal domain-like"/>
    <property type="match status" value="1"/>
</dbReference>
<dbReference type="CDD" id="cd07034">
    <property type="entry name" value="TPP_PYR_PFOR_IOR-alpha_like"/>
    <property type="match status" value="1"/>
</dbReference>
<evidence type="ECO:0000259" key="3">
    <source>
        <dbReference type="Pfam" id="PF01855"/>
    </source>
</evidence>
<dbReference type="Pfam" id="PF01558">
    <property type="entry name" value="POR"/>
    <property type="match status" value="1"/>
</dbReference>
<dbReference type="AlphaFoldDB" id="A0A1F4Q492"/>
<dbReference type="InterPro" id="IPR002880">
    <property type="entry name" value="Pyrv_Fd/Flavodoxin_OxRdtase_N"/>
</dbReference>
<comment type="caution">
    <text evidence="4">The sequence shown here is derived from an EMBL/GenBank/DDBJ whole genome shotgun (WGS) entry which is preliminary data.</text>
</comment>
<dbReference type="SUPFAM" id="SSF52518">
    <property type="entry name" value="Thiamin diphosphate-binding fold (THDP-binding)"/>
    <property type="match status" value="1"/>
</dbReference>
<feature type="domain" description="Pyruvate flavodoxin/ferredoxin oxidoreductase pyrimidine binding" evidence="3">
    <location>
        <begin position="192"/>
        <end position="359"/>
    </location>
</feature>
<dbReference type="Gene3D" id="3.40.50.970">
    <property type="match status" value="1"/>
</dbReference>
<proteinExistence type="predicted"/>